<dbReference type="InterPro" id="IPR046119">
    <property type="entry name" value="DUF6116"/>
</dbReference>
<organism evidence="1 2">
    <name type="scientific">Thermomonas carbonis</name>
    <dbReference type="NCBI Taxonomy" id="1463158"/>
    <lineage>
        <taxon>Bacteria</taxon>
        <taxon>Pseudomonadati</taxon>
        <taxon>Pseudomonadota</taxon>
        <taxon>Gammaproteobacteria</taxon>
        <taxon>Lysobacterales</taxon>
        <taxon>Lysobacteraceae</taxon>
        <taxon>Thermomonas</taxon>
    </lineage>
</organism>
<accession>A0A7G9SMZ2</accession>
<protein>
    <submittedName>
        <fullName evidence="1">Uncharacterized protein</fullName>
    </submittedName>
</protein>
<gene>
    <name evidence="1" type="ORF">H9L16_11035</name>
</gene>
<sequence>MPNPLLLPLLNWARKLRYPVLFKLTAALFAFSVLLPPGIDPIPFLDEIVFGLGTLLLANWKTRKPPAVGEKPPIDGEVHR</sequence>
<keyword evidence="2" id="KW-1185">Reference proteome</keyword>
<name>A0A7G9SMZ2_9GAMM</name>
<dbReference type="AlphaFoldDB" id="A0A7G9SMZ2"/>
<proteinExistence type="predicted"/>
<dbReference type="Pfam" id="PF19611">
    <property type="entry name" value="DUF6116"/>
    <property type="match status" value="1"/>
</dbReference>
<evidence type="ECO:0000313" key="1">
    <source>
        <dbReference type="EMBL" id="QNN69217.1"/>
    </source>
</evidence>
<dbReference type="KEGG" id="tcn:H9L16_11035"/>
<dbReference type="Proteomes" id="UP000515804">
    <property type="component" value="Chromosome"/>
</dbReference>
<evidence type="ECO:0000313" key="2">
    <source>
        <dbReference type="Proteomes" id="UP000515804"/>
    </source>
</evidence>
<dbReference type="RefSeq" id="WP_187551740.1">
    <property type="nucleotide sequence ID" value="NZ_BMZL01000002.1"/>
</dbReference>
<dbReference type="EMBL" id="CP060719">
    <property type="protein sequence ID" value="QNN69217.1"/>
    <property type="molecule type" value="Genomic_DNA"/>
</dbReference>
<reference evidence="1 2" key="1">
    <citation type="submission" date="2020-08" db="EMBL/GenBank/DDBJ databases">
        <title>Genome sequence of Thermomonas carbonis KCTC 42013T.</title>
        <authorList>
            <person name="Hyun D.-W."/>
            <person name="Bae J.-W."/>
        </authorList>
    </citation>
    <scope>NUCLEOTIDE SEQUENCE [LARGE SCALE GENOMIC DNA]</scope>
    <source>
        <strain evidence="1 2">KCTC 42013</strain>
    </source>
</reference>